<feature type="transmembrane region" description="Helical" evidence="1">
    <location>
        <begin position="114"/>
        <end position="132"/>
    </location>
</feature>
<dbReference type="Proteomes" id="UP001183222">
    <property type="component" value="Unassembled WGS sequence"/>
</dbReference>
<feature type="transmembrane region" description="Helical" evidence="1">
    <location>
        <begin position="81"/>
        <end position="102"/>
    </location>
</feature>
<keyword evidence="1" id="KW-0472">Membrane</keyword>
<proteinExistence type="predicted"/>
<organism evidence="2 3">
    <name type="scientific">Blastococcus goldschmidtiae</name>
    <dbReference type="NCBI Taxonomy" id="3075546"/>
    <lineage>
        <taxon>Bacteria</taxon>
        <taxon>Bacillati</taxon>
        <taxon>Actinomycetota</taxon>
        <taxon>Actinomycetes</taxon>
        <taxon>Geodermatophilales</taxon>
        <taxon>Geodermatophilaceae</taxon>
        <taxon>Blastococcus</taxon>
    </lineage>
</organism>
<keyword evidence="1" id="KW-1133">Transmembrane helix</keyword>
<feature type="transmembrane region" description="Helical" evidence="1">
    <location>
        <begin position="20"/>
        <end position="40"/>
    </location>
</feature>
<keyword evidence="1" id="KW-0812">Transmembrane</keyword>
<sequence>MSLPMPDRAASRLPPVPGLIAAPLAVFSGLVPGFFVLVVVGFSGGRLSGLEWLLLVVPLALTLGLLVGAVLLLLGRSWRVVAVSGGVLGVLIIGGTLFGGWAEDALGLGISTGLFPAATAVLASLPSVRAWVAARRLG</sequence>
<dbReference type="EMBL" id="JAVREI010000009">
    <property type="protein sequence ID" value="MDT0276922.1"/>
    <property type="molecule type" value="Genomic_DNA"/>
</dbReference>
<dbReference type="RefSeq" id="WP_311345738.1">
    <property type="nucleotide sequence ID" value="NZ_JAVREI010000009.1"/>
</dbReference>
<evidence type="ECO:0000256" key="1">
    <source>
        <dbReference type="SAM" id="Phobius"/>
    </source>
</evidence>
<name>A0ABU2K9R7_9ACTN</name>
<evidence type="ECO:0000313" key="2">
    <source>
        <dbReference type="EMBL" id="MDT0276922.1"/>
    </source>
</evidence>
<gene>
    <name evidence="2" type="ORF">RM425_13500</name>
</gene>
<protein>
    <submittedName>
        <fullName evidence="2">Uncharacterized protein</fullName>
    </submittedName>
</protein>
<accession>A0ABU2K9R7</accession>
<feature type="transmembrane region" description="Helical" evidence="1">
    <location>
        <begin position="52"/>
        <end position="74"/>
    </location>
</feature>
<comment type="caution">
    <text evidence="2">The sequence shown here is derived from an EMBL/GenBank/DDBJ whole genome shotgun (WGS) entry which is preliminary data.</text>
</comment>
<evidence type="ECO:0000313" key="3">
    <source>
        <dbReference type="Proteomes" id="UP001183222"/>
    </source>
</evidence>
<reference evidence="3" key="1">
    <citation type="submission" date="2023-07" db="EMBL/GenBank/DDBJ databases">
        <title>30 novel species of actinomycetes from the DSMZ collection.</title>
        <authorList>
            <person name="Nouioui I."/>
        </authorList>
    </citation>
    <scope>NUCLEOTIDE SEQUENCE [LARGE SCALE GENOMIC DNA]</scope>
    <source>
        <strain evidence="3">DSM 46792</strain>
    </source>
</reference>
<keyword evidence="3" id="KW-1185">Reference proteome</keyword>